<comment type="caution">
    <text evidence="1">The sequence shown here is derived from an EMBL/GenBank/DDBJ whole genome shotgun (WGS) entry which is preliminary data.</text>
</comment>
<proteinExistence type="predicted"/>
<organism evidence="1 2">
    <name type="scientific">Paraburkholderia caledonica</name>
    <dbReference type="NCBI Taxonomy" id="134536"/>
    <lineage>
        <taxon>Bacteria</taxon>
        <taxon>Pseudomonadati</taxon>
        <taxon>Pseudomonadota</taxon>
        <taxon>Betaproteobacteria</taxon>
        <taxon>Burkholderiales</taxon>
        <taxon>Burkholderiaceae</taxon>
        <taxon>Paraburkholderia</taxon>
    </lineage>
</organism>
<reference evidence="1" key="1">
    <citation type="submission" date="2023-07" db="EMBL/GenBank/DDBJ databases">
        <title>Sorghum-associated microbial communities from plants grown in Nebraska, USA.</title>
        <authorList>
            <person name="Schachtman D."/>
        </authorList>
    </citation>
    <scope>NUCLEOTIDE SEQUENCE</scope>
    <source>
        <strain evidence="1">DS1061</strain>
    </source>
</reference>
<dbReference type="AlphaFoldDB" id="A0AB73IM59"/>
<dbReference type="EMBL" id="JAURTK010000010">
    <property type="protein sequence ID" value="MDP9650472.1"/>
    <property type="molecule type" value="Genomic_DNA"/>
</dbReference>
<dbReference type="GeneID" id="97038117"/>
<name>A0AB73IM59_9BURK</name>
<evidence type="ECO:0000313" key="2">
    <source>
        <dbReference type="Proteomes" id="UP001229486"/>
    </source>
</evidence>
<accession>A0AB73IM59</accession>
<protein>
    <submittedName>
        <fullName evidence="1">Anti-sigma factor RsiW</fullName>
    </submittedName>
</protein>
<gene>
    <name evidence="1" type="ORF">J2793_005945</name>
</gene>
<dbReference type="RefSeq" id="WP_020070002.1">
    <property type="nucleotide sequence ID" value="NZ_JAURTK010000010.1"/>
</dbReference>
<dbReference type="Proteomes" id="UP001229486">
    <property type="component" value="Unassembled WGS sequence"/>
</dbReference>
<sequence length="80" mass="8837">MYASELLLMSYLDGQLSADASYAFEITLQLRPALQTRAAALRRQYEALQAAFARQHLPPMSANVARRIELLVRGAGKSGQ</sequence>
<evidence type="ECO:0000313" key="1">
    <source>
        <dbReference type="EMBL" id="MDP9650472.1"/>
    </source>
</evidence>